<feature type="compositionally biased region" description="Basic residues" evidence="1">
    <location>
        <begin position="264"/>
        <end position="281"/>
    </location>
</feature>
<evidence type="ECO:0000256" key="1">
    <source>
        <dbReference type="SAM" id="MobiDB-lite"/>
    </source>
</evidence>
<feature type="region of interest" description="Disordered" evidence="1">
    <location>
        <begin position="187"/>
        <end position="225"/>
    </location>
</feature>
<accession>A0A8T0ATD4</accession>
<keyword evidence="3" id="KW-1185">Reference proteome</keyword>
<name>A0A8T0ATD4_SILME</name>
<feature type="compositionally biased region" description="Polar residues" evidence="1">
    <location>
        <begin position="322"/>
        <end position="333"/>
    </location>
</feature>
<dbReference type="Proteomes" id="UP000606274">
    <property type="component" value="Unassembled WGS sequence"/>
</dbReference>
<feature type="compositionally biased region" description="Low complexity" evidence="1">
    <location>
        <begin position="369"/>
        <end position="380"/>
    </location>
</feature>
<gene>
    <name evidence="2" type="ORF">HF521_006481</name>
</gene>
<organism evidence="2 3">
    <name type="scientific">Silurus meridionalis</name>
    <name type="common">Southern catfish</name>
    <name type="synonym">Silurus soldatovi meridionalis</name>
    <dbReference type="NCBI Taxonomy" id="175797"/>
    <lineage>
        <taxon>Eukaryota</taxon>
        <taxon>Metazoa</taxon>
        <taxon>Chordata</taxon>
        <taxon>Craniata</taxon>
        <taxon>Vertebrata</taxon>
        <taxon>Euteleostomi</taxon>
        <taxon>Actinopterygii</taxon>
        <taxon>Neopterygii</taxon>
        <taxon>Teleostei</taxon>
        <taxon>Ostariophysi</taxon>
        <taxon>Siluriformes</taxon>
        <taxon>Siluridae</taxon>
        <taxon>Silurus</taxon>
    </lineage>
</organism>
<proteinExistence type="predicted"/>
<comment type="caution">
    <text evidence="2">The sequence shown here is derived from an EMBL/GenBank/DDBJ whole genome shotgun (WGS) entry which is preliminary data.</text>
</comment>
<dbReference type="PANTHER" id="PTHR15705:SF1">
    <property type="entry name" value="RIKEN CDNA 9330159F19 GENE"/>
    <property type="match status" value="1"/>
</dbReference>
<protein>
    <submittedName>
        <fullName evidence="2">Uncharacterized protein</fullName>
    </submittedName>
</protein>
<reference evidence="2" key="1">
    <citation type="submission" date="2020-08" db="EMBL/GenBank/DDBJ databases">
        <title>Chromosome-level assembly of Southern catfish (Silurus meridionalis) provides insights into visual adaptation to the nocturnal and benthic lifestyles.</title>
        <authorList>
            <person name="Zhang Y."/>
            <person name="Wang D."/>
            <person name="Peng Z."/>
        </authorList>
    </citation>
    <scope>NUCLEOTIDE SEQUENCE</scope>
    <source>
        <strain evidence="2">SWU-2019-XX</strain>
        <tissue evidence="2">Muscle</tissue>
    </source>
</reference>
<feature type="region of interest" description="Disordered" evidence="1">
    <location>
        <begin position="319"/>
        <end position="391"/>
    </location>
</feature>
<dbReference type="PANTHER" id="PTHR15705">
    <property type="entry name" value="MCG7194, ISOFORM CRA_A"/>
    <property type="match status" value="1"/>
</dbReference>
<dbReference type="AlphaFoldDB" id="A0A8T0ATD4"/>
<feature type="region of interest" description="Disordered" evidence="1">
    <location>
        <begin position="263"/>
        <end position="295"/>
    </location>
</feature>
<dbReference type="EMBL" id="JABFDY010000016">
    <property type="protein sequence ID" value="KAF7696387.1"/>
    <property type="molecule type" value="Genomic_DNA"/>
</dbReference>
<feature type="compositionally biased region" description="Low complexity" evidence="1">
    <location>
        <begin position="341"/>
        <end position="356"/>
    </location>
</feature>
<sequence length="407" mass="45015">MQQWEEQLQEVQRKIEELYKVVEARRGTNEMNPNSNAQLDITLLPVNTTRGFLNNGCHGENISSTAPQQPSDVSFTPSCSYGVGYQKHGVASPQSYSVSDQEVMMDILDGYLGVDTRTSQRAEKTHGATNTSSAHNHTVSTYQNASNQWLGSTSAYVSLGEFEEAQNRKNKGSVWEEPRVRHVSWRDQVTIPEKSVTKPPIHQRDSPHPPQTRPANLSDSPKCPLVDRRCGSPSVLLKFGAMLQENEGKTLIEDGIVTTLVPKHVPKSPRHGGSRGSKHVPVRGNETPVTHRNCEHGGAKVGVKISHWGTDNLQMGERILGNFSTPSPRNTPSPHLVSCDSSPTTPRRSFSRPARPAHQRPPSRWASHTPTAGTITPTIPRSRSLSPACKPKQRYNKHSLFTETIIM</sequence>
<evidence type="ECO:0000313" key="3">
    <source>
        <dbReference type="Proteomes" id="UP000606274"/>
    </source>
</evidence>
<evidence type="ECO:0000313" key="2">
    <source>
        <dbReference type="EMBL" id="KAF7696387.1"/>
    </source>
</evidence>